<keyword evidence="4" id="KW-1185">Reference proteome</keyword>
<protein>
    <recommendedName>
        <fullName evidence="2">RAP domain-containing protein</fullName>
    </recommendedName>
</protein>
<evidence type="ECO:0000313" key="3">
    <source>
        <dbReference type="EMBL" id="CAB9522875.1"/>
    </source>
</evidence>
<dbReference type="Proteomes" id="UP001153069">
    <property type="component" value="Unassembled WGS sequence"/>
</dbReference>
<dbReference type="PANTHER" id="PTHR21228:SF40">
    <property type="entry name" value="LD45607P"/>
    <property type="match status" value="1"/>
</dbReference>
<evidence type="ECO:0000256" key="1">
    <source>
        <dbReference type="SAM" id="MobiDB-lite"/>
    </source>
</evidence>
<feature type="compositionally biased region" description="Basic residues" evidence="1">
    <location>
        <begin position="39"/>
        <end position="63"/>
    </location>
</feature>
<proteinExistence type="predicted"/>
<dbReference type="Pfam" id="PF08373">
    <property type="entry name" value="RAP"/>
    <property type="match status" value="1"/>
</dbReference>
<feature type="compositionally biased region" description="Basic and acidic residues" evidence="1">
    <location>
        <begin position="121"/>
        <end position="132"/>
    </location>
</feature>
<dbReference type="PROSITE" id="PS51286">
    <property type="entry name" value="RAP"/>
    <property type="match status" value="1"/>
</dbReference>
<dbReference type="OrthoDB" id="2019031at2759"/>
<gene>
    <name evidence="3" type="ORF">SEMRO_1352_G265300.1</name>
</gene>
<name>A0A9N8EQK5_9STRA</name>
<evidence type="ECO:0000259" key="2">
    <source>
        <dbReference type="PROSITE" id="PS51286"/>
    </source>
</evidence>
<feature type="compositionally biased region" description="Low complexity" evidence="1">
    <location>
        <begin position="137"/>
        <end position="176"/>
    </location>
</feature>
<dbReference type="InterPro" id="IPR050870">
    <property type="entry name" value="FAST_kinase"/>
</dbReference>
<accession>A0A9N8EQK5</accession>
<dbReference type="GO" id="GO:0005759">
    <property type="term" value="C:mitochondrial matrix"/>
    <property type="evidence" value="ECO:0007669"/>
    <property type="project" value="TreeGrafter"/>
</dbReference>
<reference evidence="3" key="1">
    <citation type="submission" date="2020-06" db="EMBL/GenBank/DDBJ databases">
        <authorList>
            <consortium name="Plant Systems Biology data submission"/>
        </authorList>
    </citation>
    <scope>NUCLEOTIDE SEQUENCE</scope>
    <source>
        <strain evidence="3">D6</strain>
    </source>
</reference>
<feature type="domain" description="RAP" evidence="2">
    <location>
        <begin position="1194"/>
        <end position="1278"/>
    </location>
</feature>
<dbReference type="EMBL" id="CAICTM010001350">
    <property type="protein sequence ID" value="CAB9522875.1"/>
    <property type="molecule type" value="Genomic_DNA"/>
</dbReference>
<dbReference type="GO" id="GO:0035770">
    <property type="term" value="C:ribonucleoprotein granule"/>
    <property type="evidence" value="ECO:0007669"/>
    <property type="project" value="TreeGrafter"/>
</dbReference>
<feature type="region of interest" description="Disordered" evidence="1">
    <location>
        <begin position="250"/>
        <end position="274"/>
    </location>
</feature>
<evidence type="ECO:0000313" key="4">
    <source>
        <dbReference type="Proteomes" id="UP001153069"/>
    </source>
</evidence>
<feature type="region of interest" description="Disordered" evidence="1">
    <location>
        <begin position="1"/>
        <end position="181"/>
    </location>
</feature>
<dbReference type="PANTHER" id="PTHR21228">
    <property type="entry name" value="FAST LEU-RICH DOMAIN-CONTAINING"/>
    <property type="match status" value="1"/>
</dbReference>
<dbReference type="InterPro" id="IPR013584">
    <property type="entry name" value="RAP"/>
</dbReference>
<dbReference type="SMART" id="SM00952">
    <property type="entry name" value="RAP"/>
    <property type="match status" value="1"/>
</dbReference>
<dbReference type="GO" id="GO:0000963">
    <property type="term" value="P:mitochondrial RNA processing"/>
    <property type="evidence" value="ECO:0007669"/>
    <property type="project" value="TreeGrafter"/>
</dbReference>
<dbReference type="GO" id="GO:0003723">
    <property type="term" value="F:RNA binding"/>
    <property type="evidence" value="ECO:0007669"/>
    <property type="project" value="TreeGrafter"/>
</dbReference>
<feature type="compositionally biased region" description="Low complexity" evidence="1">
    <location>
        <begin position="250"/>
        <end position="270"/>
    </location>
</feature>
<feature type="compositionally biased region" description="Low complexity" evidence="1">
    <location>
        <begin position="84"/>
        <end position="93"/>
    </location>
</feature>
<feature type="compositionally biased region" description="Basic residues" evidence="1">
    <location>
        <begin position="17"/>
        <end position="30"/>
    </location>
</feature>
<organism evidence="3 4">
    <name type="scientific">Seminavis robusta</name>
    <dbReference type="NCBI Taxonomy" id="568900"/>
    <lineage>
        <taxon>Eukaryota</taxon>
        <taxon>Sar</taxon>
        <taxon>Stramenopiles</taxon>
        <taxon>Ochrophyta</taxon>
        <taxon>Bacillariophyta</taxon>
        <taxon>Bacillariophyceae</taxon>
        <taxon>Bacillariophycidae</taxon>
        <taxon>Naviculales</taxon>
        <taxon>Naviculaceae</taxon>
        <taxon>Seminavis</taxon>
    </lineage>
</organism>
<comment type="caution">
    <text evidence="3">The sequence shown here is derived from an EMBL/GenBank/DDBJ whole genome shotgun (WGS) entry which is preliminary data.</text>
</comment>
<feature type="region of interest" description="Disordered" evidence="1">
    <location>
        <begin position="819"/>
        <end position="847"/>
    </location>
</feature>
<dbReference type="GO" id="GO:0044528">
    <property type="term" value="P:regulation of mitochondrial mRNA stability"/>
    <property type="evidence" value="ECO:0007669"/>
    <property type="project" value="TreeGrafter"/>
</dbReference>
<sequence>MVAKEATEEEISPTTTKKTKAKKKTKKTKASVKASVKGASKKKKKTTASAKKTTKKAKTKKKTTKETTKKATKKSNKKAEPDDTTVVASSTTVKTKDKQSSAPDSSAPEDTDSPEAVNKVQEARNKMAKEASSHSFQNDNQNNRARNSNYNPRNSYSYNNNRKSNYNNQRNNNNNNGSLSTKKLPALQVSASREFNQQLIGCESAKELLLTLQNQKGALTSPAGGGRLNSVNFSTAIHRIARHLNNFFQQHNNNNQNNQQQQQRRQQNHNPHNDAKHNRAVILSDPRFALFLCSLAEALGEVPYMYSYKQFYQDKDGNTKRQKVPCTLQFGARDMSNIAWAVAKMKIAPPQSASPLLSQHNYKTLLLNTAKQLRDKVVQVAKTKTTSSSSHEVNAEVWIPTLSLLCGHVMDTIGITVLQSYQQHSGPHVNNPFQERANLLWALATAQRANPEVFEGVIHPMVADMERQLSSSSEKTSNSQQQYELRPQEWSNSIWAFATAQCFGEGQVRLLIFMATVLETVPAFAGMFKPQEFANTAWSVATLLSKKGIQAVDESEQAAALVILRHVARAVTDRASQFKTQELSNTAWAFATLGFGMTADSTVASSWNSLNDYVLLKSDQPQQDEALLRDATTAILKDALPRIHKFRSQELNNIAWALARMGRKDELAESVLEAIGWQLAEERRRVTSQDIGTTLWSFASLEYKNDKLYRAIASRLAVDRARFFKPQELSNTVWALATAEIAPQYPDTFDSVLIPPKRRFQGPLRNIDDPITRCFGVAAEQLMRRPFEFKSQELKDVLYSFSKIGIRHPDLFKSTAEHLVGSDDTQQKSRNSNNHRRGSNNRVRGFDDFSPQGLGNMAWAYARQAQLVEDVNKRNDISATVATKTGKMAVYATSFFDVGEGLVHRLFGEIAEANLRVHDNLERLKPQDISNTAWAMALLGMKHRQFLDAAYQQLIERAEQFMQGRKNAMTIFKGQEICNLLWAFAILNFPARDIGSTIGPYMIRATGCQTNDSSDSFDIERIARMFKRMELGNIAWSCAVFGDFEPELMRFLYSGLIGASSGTGGSSSMEDLNQCFGDGGLQSEAVMSLIYLQLAMELERKNNGLCFPGDFPDGWTRQSLAHRSNGFGELEFALQLSTSNLQKDVSKAFHRIGFDHVLEHVIRLDELLENNGEPLAAVPLDVLSIDIADVQARIAVEVDGPTHFVTDIEMTADQGYPKVHKGRLDYSFKMSRDRNPVNGPTALKERLLGLLGWKTINIPFWEWYDLNGDEKLEEEYCRRLLEQAKQ</sequence>